<sequence>MQHFYSHQLQATALNSPPSGNDAAPQTHYLAVCRPLKKFAFVSAAAEREYKELPKDVQDDFGKDLRRIQYGQDPVRPFKSLTESVGAGAIELIINGSPAFRCVYVTKFADMVVVLHSFVKTTNRSDRHAMQVAQERMKELKHELRKMGYRV</sequence>
<dbReference type="Pfam" id="PF05973">
    <property type="entry name" value="Gp49"/>
    <property type="match status" value="1"/>
</dbReference>
<dbReference type="InterPro" id="IPR009241">
    <property type="entry name" value="HigB-like"/>
</dbReference>
<dbReference type="AlphaFoldDB" id="A0AAJ5V1X7"/>
<accession>A0AAJ5V1X7</accession>
<organism evidence="2 3">
    <name type="scientific">Pseudomonas juntendi</name>
    <dbReference type="NCBI Taxonomy" id="2666183"/>
    <lineage>
        <taxon>Bacteria</taxon>
        <taxon>Pseudomonadati</taxon>
        <taxon>Pseudomonadota</taxon>
        <taxon>Gammaproteobacteria</taxon>
        <taxon>Pseudomonadales</taxon>
        <taxon>Pseudomonadaceae</taxon>
        <taxon>Pseudomonas</taxon>
    </lineage>
</organism>
<keyword evidence="1" id="KW-0175">Coiled coil</keyword>
<evidence type="ECO:0000256" key="1">
    <source>
        <dbReference type="SAM" id="Coils"/>
    </source>
</evidence>
<feature type="coiled-coil region" evidence="1">
    <location>
        <begin position="123"/>
        <end position="150"/>
    </location>
</feature>
<dbReference type="EMBL" id="CP118677">
    <property type="protein sequence ID" value="WEA20840.1"/>
    <property type="molecule type" value="Genomic_DNA"/>
</dbReference>
<protein>
    <submittedName>
        <fullName evidence="2">Type II toxin-antitoxin system RelE/ParE family toxin</fullName>
    </submittedName>
</protein>
<proteinExistence type="predicted"/>
<reference evidence="2" key="1">
    <citation type="submission" date="2023-02" db="EMBL/GenBank/DDBJ databases">
        <title>tmexCD-toprJ-like cluster.</title>
        <authorList>
            <person name="Gao X."/>
            <person name="Wang C."/>
            <person name="Liu J."/>
        </authorList>
    </citation>
    <scope>NUCLEOTIDE SEQUENCE</scope>
    <source>
        <strain evidence="2">GDW21C697WI</strain>
    </source>
</reference>
<evidence type="ECO:0000313" key="2">
    <source>
        <dbReference type="EMBL" id="WEA20840.1"/>
    </source>
</evidence>
<dbReference type="Proteomes" id="UP001217631">
    <property type="component" value="Chromosome"/>
</dbReference>
<gene>
    <name evidence="2" type="ORF">PWA60_01140</name>
</gene>
<name>A0AAJ5V1X7_9PSED</name>
<evidence type="ECO:0000313" key="3">
    <source>
        <dbReference type="Proteomes" id="UP001217631"/>
    </source>
</evidence>